<dbReference type="Proteomes" id="UP001314170">
    <property type="component" value="Unassembled WGS sequence"/>
</dbReference>
<protein>
    <recommendedName>
        <fullName evidence="4">Core Histone H2A/H2B/H3 domain-containing protein</fullName>
    </recommendedName>
</protein>
<comment type="caution">
    <text evidence="5">The sequence shown here is derived from an EMBL/GenBank/DDBJ whole genome shotgun (WGS) entry which is preliminary data.</text>
</comment>
<dbReference type="GO" id="GO:0000786">
    <property type="term" value="C:nucleosome"/>
    <property type="evidence" value="ECO:0007669"/>
    <property type="project" value="InterPro"/>
</dbReference>
<evidence type="ECO:0000256" key="2">
    <source>
        <dbReference type="ARBA" id="ARBA00022990"/>
    </source>
</evidence>
<dbReference type="GO" id="GO:0046982">
    <property type="term" value="F:protein heterodimerization activity"/>
    <property type="evidence" value="ECO:0007669"/>
    <property type="project" value="InterPro"/>
</dbReference>
<evidence type="ECO:0000313" key="6">
    <source>
        <dbReference type="Proteomes" id="UP001314170"/>
    </source>
</evidence>
<dbReference type="GO" id="GO:0030527">
    <property type="term" value="F:structural constituent of chromatin"/>
    <property type="evidence" value="ECO:0007669"/>
    <property type="project" value="InterPro"/>
</dbReference>
<dbReference type="InterPro" id="IPR009072">
    <property type="entry name" value="Histone-fold"/>
</dbReference>
<organism evidence="5 6">
    <name type="scientific">Dovyalis caffra</name>
    <dbReference type="NCBI Taxonomy" id="77055"/>
    <lineage>
        <taxon>Eukaryota</taxon>
        <taxon>Viridiplantae</taxon>
        <taxon>Streptophyta</taxon>
        <taxon>Embryophyta</taxon>
        <taxon>Tracheophyta</taxon>
        <taxon>Spermatophyta</taxon>
        <taxon>Magnoliopsida</taxon>
        <taxon>eudicotyledons</taxon>
        <taxon>Gunneridae</taxon>
        <taxon>Pentapetalae</taxon>
        <taxon>rosids</taxon>
        <taxon>fabids</taxon>
        <taxon>Malpighiales</taxon>
        <taxon>Salicaceae</taxon>
        <taxon>Flacourtieae</taxon>
        <taxon>Dovyalis</taxon>
    </lineage>
</organism>
<feature type="compositionally biased region" description="Polar residues" evidence="3">
    <location>
        <begin position="1"/>
        <end position="27"/>
    </location>
</feature>
<dbReference type="InterPro" id="IPR007125">
    <property type="entry name" value="H2A/H2B/H3"/>
</dbReference>
<evidence type="ECO:0000313" key="5">
    <source>
        <dbReference type="EMBL" id="CAK7332815.1"/>
    </source>
</evidence>
<evidence type="ECO:0000256" key="1">
    <source>
        <dbReference type="ARBA" id="ARBA00010343"/>
    </source>
</evidence>
<keyword evidence="6" id="KW-1185">Reference proteome</keyword>
<dbReference type="SUPFAM" id="SSF47113">
    <property type="entry name" value="Histone-fold"/>
    <property type="match status" value="1"/>
</dbReference>
<dbReference type="Gene3D" id="1.10.20.10">
    <property type="entry name" value="Histone, subunit A"/>
    <property type="match status" value="1"/>
</dbReference>
<dbReference type="PANTHER" id="PTHR11426">
    <property type="entry name" value="HISTONE H3"/>
    <property type="match status" value="1"/>
</dbReference>
<feature type="region of interest" description="Disordered" evidence="3">
    <location>
        <begin position="1"/>
        <end position="33"/>
    </location>
</feature>
<name>A0AAV1RF17_9ROSI</name>
<gene>
    <name evidence="5" type="ORF">DCAF_LOCUS9172</name>
</gene>
<dbReference type="AlphaFoldDB" id="A0AAV1RF17"/>
<keyword evidence="2" id="KW-0007">Acetylation</keyword>
<dbReference type="Pfam" id="PF00125">
    <property type="entry name" value="Histone"/>
    <property type="match status" value="1"/>
</dbReference>
<evidence type="ECO:0000256" key="3">
    <source>
        <dbReference type="SAM" id="MobiDB-lite"/>
    </source>
</evidence>
<dbReference type="GO" id="GO:0003677">
    <property type="term" value="F:DNA binding"/>
    <property type="evidence" value="ECO:0007669"/>
    <property type="project" value="InterPro"/>
</dbReference>
<feature type="domain" description="Core Histone H2A/H2B/H3" evidence="4">
    <location>
        <begin position="37"/>
        <end position="74"/>
    </location>
</feature>
<dbReference type="EMBL" id="CAWUPB010000913">
    <property type="protein sequence ID" value="CAK7332815.1"/>
    <property type="molecule type" value="Genomic_DNA"/>
</dbReference>
<comment type="similarity">
    <text evidence="1">Belongs to the histone H3 family.</text>
</comment>
<evidence type="ECO:0000259" key="4">
    <source>
        <dbReference type="Pfam" id="PF00125"/>
    </source>
</evidence>
<proteinExistence type="inferred from homology"/>
<reference evidence="5 6" key="1">
    <citation type="submission" date="2024-01" db="EMBL/GenBank/DDBJ databases">
        <authorList>
            <person name="Waweru B."/>
        </authorList>
    </citation>
    <scope>NUCLEOTIDE SEQUENCE [LARGE SCALE GENOMIC DNA]</scope>
</reference>
<accession>A0AAV1RF17</accession>
<dbReference type="SMART" id="SM00428">
    <property type="entry name" value="H3"/>
    <property type="match status" value="1"/>
</dbReference>
<sequence>MSATGHQGNPKISSDNWRSEETTQIQARDSGLERNQKEAVEAYLVGMFEDTNLCAIHSKRVIIMPKDIQLTIRIRGEKA</sequence>
<dbReference type="InterPro" id="IPR000164">
    <property type="entry name" value="Histone_H3/CENP-A"/>
</dbReference>